<protein>
    <submittedName>
        <fullName evidence="2">Uncharacterized protein</fullName>
    </submittedName>
</protein>
<proteinExistence type="predicted"/>
<reference evidence="2" key="2">
    <citation type="submission" date="2013-10" db="EMBL/GenBank/DDBJ databases">
        <authorList>
            <person name="Aslett M."/>
        </authorList>
    </citation>
    <scope>NUCLEOTIDE SEQUENCE [LARGE SCALE GENOMIC DNA]</scope>
    <source>
        <strain evidence="2">Houghton</strain>
    </source>
</reference>
<dbReference type="EMBL" id="HG725835">
    <property type="protein sequence ID" value="CDJ69925.1"/>
    <property type="molecule type" value="Genomic_DNA"/>
</dbReference>
<keyword evidence="1" id="KW-0812">Transmembrane</keyword>
<accession>U6N5C9</accession>
<gene>
    <name evidence="2" type="ORF">ENH_00075910</name>
</gene>
<name>U6N5C9_9EIME</name>
<evidence type="ECO:0000256" key="1">
    <source>
        <dbReference type="SAM" id="Phobius"/>
    </source>
</evidence>
<feature type="transmembrane region" description="Helical" evidence="1">
    <location>
        <begin position="43"/>
        <end position="67"/>
    </location>
</feature>
<keyword evidence="1" id="KW-0472">Membrane</keyword>
<keyword evidence="3" id="KW-1185">Reference proteome</keyword>
<reference evidence="2" key="1">
    <citation type="submission" date="2013-10" db="EMBL/GenBank/DDBJ databases">
        <title>Genomic analysis of the causative agents of coccidiosis in chickens.</title>
        <authorList>
            <person name="Reid A.J."/>
            <person name="Blake D."/>
            <person name="Billington K."/>
            <person name="Browne H."/>
            <person name="Dunn M."/>
            <person name="Hung S."/>
            <person name="Kawahara F."/>
            <person name="Miranda-Saavedra D."/>
            <person name="Mourier T."/>
            <person name="Nagra H."/>
            <person name="Otto T.D."/>
            <person name="Rawlings N."/>
            <person name="Sanchez A."/>
            <person name="Sanders M."/>
            <person name="Subramaniam C."/>
            <person name="Tay Y."/>
            <person name="Dear P."/>
            <person name="Doerig C."/>
            <person name="Gruber A."/>
            <person name="Parkinson J."/>
            <person name="Shirley M."/>
            <person name="Wan K.L."/>
            <person name="Berriman M."/>
            <person name="Tomley F."/>
            <person name="Pain A."/>
        </authorList>
    </citation>
    <scope>NUCLEOTIDE SEQUENCE [LARGE SCALE GENOMIC DNA]</scope>
    <source>
        <strain evidence="2">Houghton</strain>
    </source>
</reference>
<evidence type="ECO:0000313" key="2">
    <source>
        <dbReference type="EMBL" id="CDJ69925.1"/>
    </source>
</evidence>
<feature type="non-terminal residue" evidence="2">
    <location>
        <position position="156"/>
    </location>
</feature>
<organism evidence="2 3">
    <name type="scientific">Eimeria necatrix</name>
    <dbReference type="NCBI Taxonomy" id="51315"/>
    <lineage>
        <taxon>Eukaryota</taxon>
        <taxon>Sar</taxon>
        <taxon>Alveolata</taxon>
        <taxon>Apicomplexa</taxon>
        <taxon>Conoidasida</taxon>
        <taxon>Coccidia</taxon>
        <taxon>Eucoccidiorida</taxon>
        <taxon>Eimeriorina</taxon>
        <taxon>Eimeriidae</taxon>
        <taxon>Eimeria</taxon>
    </lineage>
</organism>
<feature type="transmembrane region" description="Helical" evidence="1">
    <location>
        <begin position="79"/>
        <end position="100"/>
    </location>
</feature>
<dbReference type="OrthoDB" id="10491382at2759"/>
<feature type="transmembrane region" description="Helical" evidence="1">
    <location>
        <begin position="112"/>
        <end position="136"/>
    </location>
</feature>
<keyword evidence="1" id="KW-1133">Transmembrane helix</keyword>
<sequence>MSAQEQQETSSGSLLEASEPKYSFLKYFDAEGKAQALRVLRCLYISWFLTVAATVAALALSLTFTFHPLALNSAFNWRVLHAAANTLLLGLALGAGLWGVHSSSAALLQHSALLLLLLSLSLLLPFFANFSILLTAPPPPPAAPDLAKAFSKQLLT</sequence>
<dbReference type="Proteomes" id="UP000030754">
    <property type="component" value="Unassembled WGS sequence"/>
</dbReference>
<evidence type="ECO:0000313" key="3">
    <source>
        <dbReference type="Proteomes" id="UP000030754"/>
    </source>
</evidence>
<dbReference type="GeneID" id="25477721"/>
<dbReference type="AlphaFoldDB" id="U6N5C9"/>
<dbReference type="VEuPathDB" id="ToxoDB:ENH_00075910"/>
<dbReference type="RefSeq" id="XP_013438391.1">
    <property type="nucleotide sequence ID" value="XM_013582937.1"/>
</dbReference>